<dbReference type="Proteomes" id="UP001187531">
    <property type="component" value="Unassembled WGS sequence"/>
</dbReference>
<evidence type="ECO:0000259" key="1">
    <source>
        <dbReference type="PROSITE" id="PS51186"/>
    </source>
</evidence>
<dbReference type="InterPro" id="IPR016181">
    <property type="entry name" value="Acyl_CoA_acyltransferase"/>
</dbReference>
<dbReference type="EMBL" id="JAVRJZ010000019">
    <property type="protein sequence ID" value="KAK2707679.1"/>
    <property type="molecule type" value="Genomic_DNA"/>
</dbReference>
<dbReference type="PANTHER" id="PTHR20905:SF1">
    <property type="entry name" value="AT07410P-RELATED"/>
    <property type="match status" value="1"/>
</dbReference>
<protein>
    <recommendedName>
        <fullName evidence="1">N-acetyltransferase domain-containing protein</fullName>
    </recommendedName>
</protein>
<dbReference type="InterPro" id="IPR000182">
    <property type="entry name" value="GNAT_dom"/>
</dbReference>
<gene>
    <name evidence="2" type="ORF">QYM36_015389</name>
</gene>
<proteinExistence type="predicted"/>
<dbReference type="GO" id="GO:0008080">
    <property type="term" value="F:N-acetyltransferase activity"/>
    <property type="evidence" value="ECO:0007669"/>
    <property type="project" value="TreeGrafter"/>
</dbReference>
<sequence length="225" mass="26199">MVLKNKVYFSALKPEHREGAVKLVLQNFLKNEPACKHLRMKYFPEHDIHAEMYFNEMADQGLSFVAVDRETNQVVGVLFNTEYYPDRTNPLSEVLEKETDECKESCEFKRFLSVYEQNRSVVPDIFRHYGVDRCFYFGFLCVNPEYSNMGIATTLVKLSEEHAKSLGHRLCIVDATAGQTKHICVNKLGFNVLGEMKYKDFEFYGDKPLTHVNENETMQYVAKKY</sequence>
<feature type="domain" description="N-acetyltransferase" evidence="1">
    <location>
        <begin position="62"/>
        <end position="210"/>
    </location>
</feature>
<comment type="caution">
    <text evidence="2">The sequence shown here is derived from an EMBL/GenBank/DDBJ whole genome shotgun (WGS) entry which is preliminary data.</text>
</comment>
<dbReference type="PANTHER" id="PTHR20905">
    <property type="entry name" value="N-ACETYLTRANSFERASE-RELATED"/>
    <property type="match status" value="1"/>
</dbReference>
<organism evidence="2 3">
    <name type="scientific">Artemia franciscana</name>
    <name type="common">Brine shrimp</name>
    <name type="synonym">Artemia sanfranciscana</name>
    <dbReference type="NCBI Taxonomy" id="6661"/>
    <lineage>
        <taxon>Eukaryota</taxon>
        <taxon>Metazoa</taxon>
        <taxon>Ecdysozoa</taxon>
        <taxon>Arthropoda</taxon>
        <taxon>Crustacea</taxon>
        <taxon>Branchiopoda</taxon>
        <taxon>Anostraca</taxon>
        <taxon>Artemiidae</taxon>
        <taxon>Artemia</taxon>
    </lineage>
</organism>
<dbReference type="AlphaFoldDB" id="A0AA88HIJ7"/>
<dbReference type="Gene3D" id="3.40.630.30">
    <property type="match status" value="1"/>
</dbReference>
<dbReference type="SUPFAM" id="SSF55729">
    <property type="entry name" value="Acyl-CoA N-acyltransferases (Nat)"/>
    <property type="match status" value="1"/>
</dbReference>
<reference evidence="2" key="1">
    <citation type="submission" date="2023-07" db="EMBL/GenBank/DDBJ databases">
        <title>Chromosome-level genome assembly of Artemia franciscana.</title>
        <authorList>
            <person name="Jo E."/>
        </authorList>
    </citation>
    <scope>NUCLEOTIDE SEQUENCE</scope>
    <source>
        <tissue evidence="2">Whole body</tissue>
    </source>
</reference>
<keyword evidence="3" id="KW-1185">Reference proteome</keyword>
<dbReference type="PROSITE" id="PS51186">
    <property type="entry name" value="GNAT"/>
    <property type="match status" value="1"/>
</dbReference>
<evidence type="ECO:0000313" key="3">
    <source>
        <dbReference type="Proteomes" id="UP001187531"/>
    </source>
</evidence>
<dbReference type="CDD" id="cd04301">
    <property type="entry name" value="NAT_SF"/>
    <property type="match status" value="1"/>
</dbReference>
<name>A0AA88HIJ7_ARTSF</name>
<accession>A0AA88HIJ7</accession>
<evidence type="ECO:0000313" key="2">
    <source>
        <dbReference type="EMBL" id="KAK2707679.1"/>
    </source>
</evidence>
<dbReference type="Pfam" id="PF00583">
    <property type="entry name" value="Acetyltransf_1"/>
    <property type="match status" value="1"/>
</dbReference>